<evidence type="ECO:0000313" key="3">
    <source>
        <dbReference type="EMBL" id="CEF98080.1"/>
    </source>
</evidence>
<dbReference type="InParanoid" id="A0A090M1G5"/>
<dbReference type="OrthoDB" id="513574at2759"/>
<dbReference type="EMBL" id="CAID01000005">
    <property type="protein sequence ID" value="CEF98080.1"/>
    <property type="molecule type" value="Genomic_DNA"/>
</dbReference>
<dbReference type="InterPro" id="IPR021788">
    <property type="entry name" value="CPP1-like"/>
</dbReference>
<protein>
    <submittedName>
        <fullName evidence="3">Uncharacterized protein</fullName>
    </submittedName>
</protein>
<proteinExistence type="predicted"/>
<evidence type="ECO:0000256" key="1">
    <source>
        <dbReference type="SAM" id="MobiDB-lite"/>
    </source>
</evidence>
<dbReference type="STRING" id="70448.A0A090M1G5"/>
<dbReference type="RefSeq" id="XP_003079476.2">
    <property type="nucleotide sequence ID" value="XM_003079428.2"/>
</dbReference>
<keyword evidence="2" id="KW-0812">Transmembrane</keyword>
<dbReference type="FunCoup" id="A0A090M1G5">
    <property type="interactions" value="316"/>
</dbReference>
<reference evidence="4" key="1">
    <citation type="journal article" date="2006" name="Proc. Natl. Acad. Sci. U.S.A.">
        <title>Genome analysis of the smallest free-living eukaryote Ostreococcus tauri unveils many unique features.</title>
        <authorList>
            <person name="Derelle E."/>
            <person name="Ferraz C."/>
            <person name="Rombauts S."/>
            <person name="Rouze P."/>
            <person name="Worden A.Z."/>
            <person name="Robbens S."/>
            <person name="Partensky F."/>
            <person name="Degroeve S."/>
            <person name="Echeynie S."/>
            <person name="Cooke R."/>
            <person name="Saeys Y."/>
            <person name="Wuyts J."/>
            <person name="Jabbari K."/>
            <person name="Bowler C."/>
            <person name="Panaud O."/>
            <person name="Piegu B."/>
            <person name="Ball S.G."/>
            <person name="Ral J.-P."/>
            <person name="Bouget F.-Y."/>
            <person name="Piganeau G."/>
            <person name="De Baets B."/>
            <person name="Picard A."/>
            <person name="Delseny M."/>
            <person name="Demaille J."/>
            <person name="Van de Peer Y."/>
            <person name="Moreau H."/>
        </authorList>
    </citation>
    <scope>NUCLEOTIDE SEQUENCE [LARGE SCALE GENOMIC DNA]</scope>
    <source>
        <strain evidence="4">OTTH 0595 / CCAP 157/2 / RCC745</strain>
    </source>
</reference>
<feature type="transmembrane region" description="Helical" evidence="2">
    <location>
        <begin position="215"/>
        <end position="233"/>
    </location>
</feature>
<feature type="transmembrane region" description="Helical" evidence="2">
    <location>
        <begin position="253"/>
        <end position="269"/>
    </location>
</feature>
<keyword evidence="4" id="KW-1185">Reference proteome</keyword>
<dbReference type="AlphaFoldDB" id="A0A090M1G5"/>
<reference evidence="3 4" key="2">
    <citation type="journal article" date="2014" name="BMC Genomics">
        <title>An improved genome of the model marine alga Ostreococcus tauri unfolds by assessing Illumina de novo assemblies.</title>
        <authorList>
            <person name="Blanc-Mathieu R."/>
            <person name="Verhelst B."/>
            <person name="Derelle E."/>
            <person name="Rombauts S."/>
            <person name="Bouget F.Y."/>
            <person name="Carre I."/>
            <person name="Chateau A."/>
            <person name="Eyre-Walker A."/>
            <person name="Grimsley N."/>
            <person name="Moreau H."/>
            <person name="Piegu B."/>
            <person name="Rivals E."/>
            <person name="Schackwitz W."/>
            <person name="Van de Peer Y."/>
            <person name="Piganeau G."/>
        </authorList>
    </citation>
    <scope>NUCLEOTIDE SEQUENCE [LARGE SCALE GENOMIC DNA]</scope>
    <source>
        <strain evidence="4">OTTH 0595 / CCAP 157/2 / RCC745</strain>
    </source>
</reference>
<dbReference type="Gene3D" id="1.10.287.110">
    <property type="entry name" value="DnaJ domain"/>
    <property type="match status" value="1"/>
</dbReference>
<evidence type="ECO:0000256" key="2">
    <source>
        <dbReference type="SAM" id="Phobius"/>
    </source>
</evidence>
<organism evidence="3 4">
    <name type="scientific">Ostreococcus tauri</name>
    <name type="common">Marine green alga</name>
    <dbReference type="NCBI Taxonomy" id="70448"/>
    <lineage>
        <taxon>Eukaryota</taxon>
        <taxon>Viridiplantae</taxon>
        <taxon>Chlorophyta</taxon>
        <taxon>Mamiellophyceae</taxon>
        <taxon>Mamiellales</taxon>
        <taxon>Bathycoccaceae</taxon>
        <taxon>Ostreococcus</taxon>
    </lineage>
</organism>
<keyword evidence="2" id="KW-1133">Transmembrane helix</keyword>
<keyword evidence="2" id="KW-0472">Membrane</keyword>
<comment type="caution">
    <text evidence="3">The sequence shown here is derived from an EMBL/GenBank/DDBJ whole genome shotgun (WGS) entry which is preliminary data.</text>
</comment>
<dbReference type="GO" id="GO:0031969">
    <property type="term" value="C:chloroplast membrane"/>
    <property type="evidence" value="ECO:0007669"/>
    <property type="project" value="TreeGrafter"/>
</dbReference>
<feature type="compositionally biased region" description="Low complexity" evidence="1">
    <location>
        <begin position="1"/>
        <end position="17"/>
    </location>
</feature>
<gene>
    <name evidence="3" type="ORF">OT_ostta05g03710</name>
</gene>
<dbReference type="KEGG" id="ota:OT_ostta05g03710"/>
<feature type="region of interest" description="Disordered" evidence="1">
    <location>
        <begin position="1"/>
        <end position="21"/>
    </location>
</feature>
<sequence length="270" mass="28465">MISATRASVGTTTSARSGRGRRAGIGLVLGSSFARSRVRARSSPGENYNPQVAMDAARASEILGLGQNATSDELVKAHREMLDKYAEDEAKCGEVERAYDVLLMKSFNRRTKGDTVDKTVKYADVVPPIDRLAAAMPAWTKEAGSALPPAPRFSAPSQASLSQTGALFGVIAVVTLVQGFAQPQGMDNPTGLEIAAALGATVWFMNKKRVSLGRSAALAFGFLLVGSLFGGAVQEWLRVDIVPFAGISSPSTIVSEFGILALFFAAACFD</sequence>
<dbReference type="PANTHER" id="PTHR33372">
    <property type="match status" value="1"/>
</dbReference>
<dbReference type="Pfam" id="PF11833">
    <property type="entry name" value="CPP1-like"/>
    <property type="match status" value="1"/>
</dbReference>
<evidence type="ECO:0000313" key="4">
    <source>
        <dbReference type="Proteomes" id="UP000009170"/>
    </source>
</evidence>
<dbReference type="PANTHER" id="PTHR33372:SF10">
    <property type="entry name" value="OS03G0137300 PROTEIN"/>
    <property type="match status" value="1"/>
</dbReference>
<dbReference type="GeneID" id="9834451"/>
<name>A0A090M1G5_OSTTA</name>
<accession>A0A090M1G5</accession>
<dbReference type="InterPro" id="IPR036869">
    <property type="entry name" value="J_dom_sf"/>
</dbReference>
<dbReference type="Proteomes" id="UP000009170">
    <property type="component" value="Unassembled WGS sequence"/>
</dbReference>